<organism evidence="6 7">
    <name type="scientific">Candidatus Erwinia haradaeae</name>
    <dbReference type="NCBI Taxonomy" id="1922217"/>
    <lineage>
        <taxon>Bacteria</taxon>
        <taxon>Pseudomonadati</taxon>
        <taxon>Pseudomonadota</taxon>
        <taxon>Gammaproteobacteria</taxon>
        <taxon>Enterobacterales</taxon>
        <taxon>Erwiniaceae</taxon>
        <taxon>Erwinia</taxon>
    </lineage>
</organism>
<evidence type="ECO:0000256" key="2">
    <source>
        <dbReference type="ARBA" id="ARBA00009840"/>
    </source>
</evidence>
<evidence type="ECO:0000256" key="3">
    <source>
        <dbReference type="ARBA" id="ARBA00023054"/>
    </source>
</evidence>
<keyword evidence="5" id="KW-0472">Membrane</keyword>
<gene>
    <name evidence="6" type="primary">rmuC</name>
    <name evidence="6" type="ORF">ERCICUMA2628_597</name>
</gene>
<dbReference type="Pfam" id="PF02646">
    <property type="entry name" value="RmuC"/>
    <property type="match status" value="1"/>
</dbReference>
<dbReference type="AlphaFoldDB" id="A0A451D3H4"/>
<comment type="similarity">
    <text evidence="2">Belongs to the RmuC family.</text>
</comment>
<keyword evidence="3" id="KW-0175">Coiled coil</keyword>
<keyword evidence="4" id="KW-0233">DNA recombination</keyword>
<accession>A0A451D3H4</accession>
<dbReference type="PANTHER" id="PTHR30563:SF0">
    <property type="entry name" value="DNA RECOMBINATION PROTEIN RMUC"/>
    <property type="match status" value="1"/>
</dbReference>
<protein>
    <submittedName>
        <fullName evidence="6">DNA recombination protein RmuC</fullName>
    </submittedName>
</protein>
<dbReference type="InterPro" id="IPR003798">
    <property type="entry name" value="DNA_recombination_RmuC"/>
</dbReference>
<proteinExistence type="inferred from homology"/>
<evidence type="ECO:0000256" key="4">
    <source>
        <dbReference type="ARBA" id="ARBA00023172"/>
    </source>
</evidence>
<dbReference type="EMBL" id="LR217703">
    <property type="protein sequence ID" value="VFP80204.1"/>
    <property type="molecule type" value="Genomic_DNA"/>
</dbReference>
<keyword evidence="5" id="KW-0812">Transmembrane</keyword>
<sequence>MHNALIYISILIILSILFSWIFVLFYSKKKIEHNQKKYHKLHGVLMNAEENLKNLEWLRNKNEQLTQEIKVQIQINHTQKIEINELKMCLQKTHLDITEKQKLLAHSEQHLNEKFENLANRIFEYNGRRLDEQNHKNLYSLITPLREQLEGFRHQVQEGLSQEARERYTLINELHNLQKLNAKMAQETLNLTQALKGDNKTQGTWGEVILEKILESAGLRKGHEYLTQVSIPLETHGYGQPDVIIRLPQEKDVIIDSKMTLVAYERYFNSADDVQRLAALKDHITAIRGHLRQLHKKDYQKSPNIRSLDYILMFIPLEPAFLLAINTQPELINEAFKQNIMIVSPTTLLVALRTINNLWRYENQNLYTQKISDHATRLYDKIRLFVDDMIHIGDSLDKAQHNYQQAMKKLSEGRGNLITQTEAFRKMGVQITRPINPKLIKTSSLDKDAIPTCHPNNEIYSTHNIKHDIINKNHNINQ</sequence>
<reference evidence="6 7" key="1">
    <citation type="submission" date="2019-02" db="EMBL/GenBank/DDBJ databases">
        <authorList>
            <person name="Manzano-Marin A."/>
            <person name="Manzano-Marin A."/>
        </authorList>
    </citation>
    <scope>NUCLEOTIDE SEQUENCE [LARGE SCALE GENOMIC DNA]</scope>
    <source>
        <strain evidence="6 7">ErCicuneomaculata</strain>
    </source>
</reference>
<comment type="function">
    <text evidence="1">Involved in DNA recombination.</text>
</comment>
<evidence type="ECO:0000313" key="6">
    <source>
        <dbReference type="EMBL" id="VFP80204.1"/>
    </source>
</evidence>
<keyword evidence="5" id="KW-1133">Transmembrane helix</keyword>
<dbReference type="GO" id="GO:0006310">
    <property type="term" value="P:DNA recombination"/>
    <property type="evidence" value="ECO:0007669"/>
    <property type="project" value="UniProtKB-KW"/>
</dbReference>
<feature type="transmembrane region" description="Helical" evidence="5">
    <location>
        <begin position="6"/>
        <end position="27"/>
    </location>
</feature>
<dbReference type="Proteomes" id="UP000294412">
    <property type="component" value="Chromosome"/>
</dbReference>
<dbReference type="PANTHER" id="PTHR30563">
    <property type="entry name" value="DNA RECOMBINATION PROTEIN RMUC"/>
    <property type="match status" value="1"/>
</dbReference>
<evidence type="ECO:0000256" key="5">
    <source>
        <dbReference type="SAM" id="Phobius"/>
    </source>
</evidence>
<name>A0A451D3H4_9GAMM</name>
<evidence type="ECO:0000313" key="7">
    <source>
        <dbReference type="Proteomes" id="UP000294412"/>
    </source>
</evidence>
<evidence type="ECO:0000256" key="1">
    <source>
        <dbReference type="ARBA" id="ARBA00003416"/>
    </source>
</evidence>